<gene>
    <name evidence="2" type="ORF">Sradi_6606100</name>
</gene>
<evidence type="ECO:0000256" key="1">
    <source>
        <dbReference type="SAM" id="MobiDB-lite"/>
    </source>
</evidence>
<reference evidence="2" key="1">
    <citation type="submission" date="2020-06" db="EMBL/GenBank/DDBJ databases">
        <authorList>
            <person name="Li T."/>
            <person name="Hu X."/>
            <person name="Zhang T."/>
            <person name="Song X."/>
            <person name="Zhang H."/>
            <person name="Dai N."/>
            <person name="Sheng W."/>
            <person name="Hou X."/>
            <person name="Wei L."/>
        </authorList>
    </citation>
    <scope>NUCLEOTIDE SEQUENCE</scope>
    <source>
        <strain evidence="2">G02</strain>
        <tissue evidence="2">Leaf</tissue>
    </source>
</reference>
<reference evidence="2" key="2">
    <citation type="journal article" date="2024" name="Plant">
        <title>Genomic evolution and insights into agronomic trait innovations of Sesamum species.</title>
        <authorList>
            <person name="Miao H."/>
            <person name="Wang L."/>
            <person name="Qu L."/>
            <person name="Liu H."/>
            <person name="Sun Y."/>
            <person name="Le M."/>
            <person name="Wang Q."/>
            <person name="Wei S."/>
            <person name="Zheng Y."/>
            <person name="Lin W."/>
            <person name="Duan Y."/>
            <person name="Cao H."/>
            <person name="Xiong S."/>
            <person name="Wang X."/>
            <person name="Wei L."/>
            <person name="Li C."/>
            <person name="Ma Q."/>
            <person name="Ju M."/>
            <person name="Zhao R."/>
            <person name="Li G."/>
            <person name="Mu C."/>
            <person name="Tian Q."/>
            <person name="Mei H."/>
            <person name="Zhang T."/>
            <person name="Gao T."/>
            <person name="Zhang H."/>
        </authorList>
    </citation>
    <scope>NUCLEOTIDE SEQUENCE</scope>
    <source>
        <strain evidence="2">G02</strain>
    </source>
</reference>
<comment type="caution">
    <text evidence="2">The sequence shown here is derived from an EMBL/GenBank/DDBJ whole genome shotgun (WGS) entry which is preliminary data.</text>
</comment>
<name>A0AAW2JZA2_SESRA</name>
<evidence type="ECO:0000313" key="2">
    <source>
        <dbReference type="EMBL" id="KAL0299463.1"/>
    </source>
</evidence>
<dbReference type="AlphaFoldDB" id="A0AAW2JZA2"/>
<dbReference type="EMBL" id="JACGWJ010000031">
    <property type="protein sequence ID" value="KAL0299463.1"/>
    <property type="molecule type" value="Genomic_DNA"/>
</dbReference>
<sequence length="63" mass="6832">MAPPSKGGHHQRAAAAVTGQFRPRQQQRWCIHWGGEGRRMRHRLLGVQDFGGAWGGGGGLGEN</sequence>
<organism evidence="2">
    <name type="scientific">Sesamum radiatum</name>
    <name type="common">Black benniseed</name>
    <dbReference type="NCBI Taxonomy" id="300843"/>
    <lineage>
        <taxon>Eukaryota</taxon>
        <taxon>Viridiplantae</taxon>
        <taxon>Streptophyta</taxon>
        <taxon>Embryophyta</taxon>
        <taxon>Tracheophyta</taxon>
        <taxon>Spermatophyta</taxon>
        <taxon>Magnoliopsida</taxon>
        <taxon>eudicotyledons</taxon>
        <taxon>Gunneridae</taxon>
        <taxon>Pentapetalae</taxon>
        <taxon>asterids</taxon>
        <taxon>lamiids</taxon>
        <taxon>Lamiales</taxon>
        <taxon>Pedaliaceae</taxon>
        <taxon>Sesamum</taxon>
    </lineage>
</organism>
<feature type="region of interest" description="Disordered" evidence="1">
    <location>
        <begin position="1"/>
        <end position="21"/>
    </location>
</feature>
<protein>
    <submittedName>
        <fullName evidence="2">Uncharacterized protein</fullName>
    </submittedName>
</protein>
<accession>A0AAW2JZA2</accession>
<proteinExistence type="predicted"/>